<dbReference type="InterPro" id="IPR019734">
    <property type="entry name" value="TPR_rpt"/>
</dbReference>
<evidence type="ECO:0000313" key="3">
    <source>
        <dbReference type="Proteomes" id="UP000620874"/>
    </source>
</evidence>
<dbReference type="Proteomes" id="UP000620874">
    <property type="component" value="Unassembled WGS sequence"/>
</dbReference>
<reference evidence="2 3" key="1">
    <citation type="submission" date="2020-08" db="EMBL/GenBank/DDBJ databases">
        <title>A Genomic Blueprint of the Chicken Gut Microbiome.</title>
        <authorList>
            <person name="Gilroy R."/>
            <person name="Ravi A."/>
            <person name="Getino M."/>
            <person name="Pursley I."/>
            <person name="Horton D.L."/>
            <person name="Alikhan N.-F."/>
            <person name="Baker D."/>
            <person name="Gharbi K."/>
            <person name="Hall N."/>
            <person name="Watson M."/>
            <person name="Adriaenssens E.M."/>
            <person name="Foster-Nyarko E."/>
            <person name="Jarju S."/>
            <person name="Secka A."/>
            <person name="Antonio M."/>
            <person name="Oren A."/>
            <person name="Chaudhuri R."/>
            <person name="La Ragione R.M."/>
            <person name="Hildebrand F."/>
            <person name="Pallen M.J."/>
        </authorList>
    </citation>
    <scope>NUCLEOTIDE SEQUENCE [LARGE SCALE GENOMIC DNA]</scope>
    <source>
        <strain evidence="2 3">Sa1CVN1</strain>
    </source>
</reference>
<keyword evidence="1" id="KW-0802">TPR repeat</keyword>
<dbReference type="Pfam" id="PF13174">
    <property type="entry name" value="TPR_6"/>
    <property type="match status" value="1"/>
</dbReference>
<dbReference type="SMART" id="SM00028">
    <property type="entry name" value="TPR"/>
    <property type="match status" value="5"/>
</dbReference>
<name>A0ABR8Y4C1_9BACT</name>
<dbReference type="PANTHER" id="PTHR12558">
    <property type="entry name" value="CELL DIVISION CYCLE 16,23,27"/>
    <property type="match status" value="1"/>
</dbReference>
<dbReference type="Gene3D" id="1.25.40.10">
    <property type="entry name" value="Tetratricopeptide repeat domain"/>
    <property type="match status" value="2"/>
</dbReference>
<organism evidence="2 3">
    <name type="scientific">Phocaeicola intestinalis</name>
    <dbReference type="NCBI Taxonomy" id="2762212"/>
    <lineage>
        <taxon>Bacteria</taxon>
        <taxon>Pseudomonadati</taxon>
        <taxon>Bacteroidota</taxon>
        <taxon>Bacteroidia</taxon>
        <taxon>Bacteroidales</taxon>
        <taxon>Bacteroidaceae</taxon>
        <taxon>Phocaeicola</taxon>
    </lineage>
</organism>
<feature type="repeat" description="TPR" evidence="1">
    <location>
        <begin position="558"/>
        <end position="591"/>
    </location>
</feature>
<evidence type="ECO:0000313" key="2">
    <source>
        <dbReference type="EMBL" id="MBD8038997.1"/>
    </source>
</evidence>
<dbReference type="Pfam" id="PF12895">
    <property type="entry name" value="ANAPC3"/>
    <property type="match status" value="1"/>
</dbReference>
<gene>
    <name evidence="2" type="ORF">H9625_00790</name>
</gene>
<dbReference type="EMBL" id="JACSPP010000002">
    <property type="protein sequence ID" value="MBD8038997.1"/>
    <property type="molecule type" value="Genomic_DNA"/>
</dbReference>
<dbReference type="Pfam" id="PF13181">
    <property type="entry name" value="TPR_8"/>
    <property type="match status" value="1"/>
</dbReference>
<protein>
    <submittedName>
        <fullName evidence="2">Tetratricopeptide repeat protein</fullName>
    </submittedName>
</protein>
<feature type="repeat" description="TPR" evidence="1">
    <location>
        <begin position="524"/>
        <end position="557"/>
    </location>
</feature>
<dbReference type="RefSeq" id="WP_191762751.1">
    <property type="nucleotide sequence ID" value="NZ_JACSPP010000002.1"/>
</dbReference>
<feature type="repeat" description="TPR" evidence="1">
    <location>
        <begin position="626"/>
        <end position="659"/>
    </location>
</feature>
<dbReference type="PROSITE" id="PS50005">
    <property type="entry name" value="TPR"/>
    <property type="match status" value="3"/>
</dbReference>
<accession>A0ABR8Y4C1</accession>
<evidence type="ECO:0000256" key="1">
    <source>
        <dbReference type="PROSITE-ProRule" id="PRU00339"/>
    </source>
</evidence>
<comment type="caution">
    <text evidence="2">The sequence shown here is derived from an EMBL/GenBank/DDBJ whole genome shotgun (WGS) entry which is preliminary data.</text>
</comment>
<dbReference type="SUPFAM" id="SSF48452">
    <property type="entry name" value="TPR-like"/>
    <property type="match status" value="1"/>
</dbReference>
<keyword evidence="3" id="KW-1185">Reference proteome</keyword>
<proteinExistence type="predicted"/>
<dbReference type="InterPro" id="IPR011990">
    <property type="entry name" value="TPR-like_helical_dom_sf"/>
</dbReference>
<dbReference type="PANTHER" id="PTHR12558:SF13">
    <property type="entry name" value="CELL DIVISION CYCLE PROTEIN 27 HOMOLOG"/>
    <property type="match status" value="1"/>
</dbReference>
<sequence length="725" mass="84813">MHEHIIELLDQRRLKEALVQLQAFAVELEDWQLNADIESLSTTYNYMLQYAAQGVNDPERGKMYCHLWRRAYELADKANFIKTGKRGTGYFADTYRRQMQHPAHSLQELQMTLEMLSEDMALSQLPVTEPLQTDKKENPFIRHEQTVDELFYKIWTSAQWSENEQNQAEAFLSSLLIPANDIAVMLSATTLSLLHIFDSRKYQFLINAYQSGTDTLVTQRALVGIALVAYYQEARLNLYPELLAALSLLTDKPKAAKELLTIQILLLLSRETEKISKKMREEIIPQMMRSANIAKTDLKILDLEELEDKNPEWSKGMAQVENTIRELGELQMEGADTYMSTFSQLKSYPFFREAAHWFYPFDKQTPEIAPLFKDEKEGQRSMMGLIMDSPVFCNSDKYSFCLTLFNLPEQQRQYMTSQFNAQTEMQAEQIQALSETSKDFQKPEIVSRQYIHDLYRFFKLWMYRNEVDDIFKSKLDLWNCQALGPLLHHTEAIKHIADHLFAKDYMEEASQLYLRLSQGEKPNAEIMQKLGYTYQKMKNYEEAIRAYLQADLLKPDHLWTLKHLAQCYKRTRQYSKALEYYEKVKEMKPDDLNILLQIGQCLATLRRYKEALAYFFKVEYLDNAPANAQRAIGWCYFMTGKYEDALRFYRKLTDTPDNVPMADWLNTGHAYLALGKIPEALEHYRKAENSCISHEAFIQNFKNDKEALLEQGVPEDTLYLIPDML</sequence>